<feature type="compositionally biased region" description="Low complexity" evidence="1">
    <location>
        <begin position="470"/>
        <end position="479"/>
    </location>
</feature>
<gene>
    <name evidence="2" type="ORF">QTG54_009266</name>
</gene>
<name>A0AAD8Y5Y0_9STRA</name>
<dbReference type="EMBL" id="JATAAI010000016">
    <property type="protein sequence ID" value="KAK1740316.1"/>
    <property type="molecule type" value="Genomic_DNA"/>
</dbReference>
<comment type="caution">
    <text evidence="2">The sequence shown here is derived from an EMBL/GenBank/DDBJ whole genome shotgun (WGS) entry which is preliminary data.</text>
</comment>
<feature type="region of interest" description="Disordered" evidence="1">
    <location>
        <begin position="460"/>
        <end position="479"/>
    </location>
</feature>
<accession>A0AAD8Y5Y0</accession>
<dbReference type="Proteomes" id="UP001224775">
    <property type="component" value="Unassembled WGS sequence"/>
</dbReference>
<evidence type="ECO:0000313" key="3">
    <source>
        <dbReference type="Proteomes" id="UP001224775"/>
    </source>
</evidence>
<evidence type="ECO:0008006" key="4">
    <source>
        <dbReference type="Google" id="ProtNLM"/>
    </source>
</evidence>
<proteinExistence type="predicted"/>
<evidence type="ECO:0000256" key="1">
    <source>
        <dbReference type="SAM" id="MobiDB-lite"/>
    </source>
</evidence>
<organism evidence="2 3">
    <name type="scientific">Skeletonema marinoi</name>
    <dbReference type="NCBI Taxonomy" id="267567"/>
    <lineage>
        <taxon>Eukaryota</taxon>
        <taxon>Sar</taxon>
        <taxon>Stramenopiles</taxon>
        <taxon>Ochrophyta</taxon>
        <taxon>Bacillariophyta</taxon>
        <taxon>Coscinodiscophyceae</taxon>
        <taxon>Thalassiosirophycidae</taxon>
        <taxon>Thalassiosirales</taxon>
        <taxon>Skeletonemataceae</taxon>
        <taxon>Skeletonema</taxon>
        <taxon>Skeletonema marinoi-dohrnii complex</taxon>
    </lineage>
</organism>
<reference evidence="2" key="1">
    <citation type="submission" date="2023-06" db="EMBL/GenBank/DDBJ databases">
        <title>Survivors Of The Sea: Transcriptome response of Skeletonema marinoi to long-term dormancy.</title>
        <authorList>
            <person name="Pinder M.I.M."/>
            <person name="Kourtchenko O."/>
            <person name="Robertson E.K."/>
            <person name="Larsson T."/>
            <person name="Maumus F."/>
            <person name="Osuna-Cruz C.M."/>
            <person name="Vancaester E."/>
            <person name="Stenow R."/>
            <person name="Vandepoele K."/>
            <person name="Ploug H."/>
            <person name="Bruchert V."/>
            <person name="Godhe A."/>
            <person name="Topel M."/>
        </authorList>
    </citation>
    <scope>NUCLEOTIDE SEQUENCE</scope>
    <source>
        <strain evidence="2">R05AC</strain>
    </source>
</reference>
<protein>
    <recommendedName>
        <fullName evidence="4">F-box domain-containing protein</fullName>
    </recommendedName>
</protein>
<keyword evidence="3" id="KW-1185">Reference proteome</keyword>
<sequence>MDATTTAGKRKSDEVDTADTDANLFASLPETTWEMISSYAAPPDVYNLSLSSKHFFRENSGSGITLDAVLKMSELPEGSALIAGSTIVAACLGKDWSGGHNSSDVDVYCSARAAPQVRSWLVEQANCIFNGVNDGYIDFVDNRLLYAIDTKIHHVEVWGSFAQHFQDYSRGNGEPEYRQRTIQWGKDASEYANWRWKHIMSFRELGLSTDRLYDIKPSPGGNLPFDFHGYGGIDLIVAQDGLIASDLLNGFDLEICKASFDGKKFHIPDPHLTFAAKTKMETNRRAVVGSYVTHYRQPENRYRGDRGAVEFSRNASAIINAVRRDVPNTPFYKQLDLANVLPDLYNPNASMFDHHGTFQDPMVKMKHGASIQFHNWCCKLIDRLRKYQQRGIEVVDAPTIAENFRTDQLSGTIAIIADTDANLFASLPDTTWEMISSYAAPPDVYNLSLSSKHFFREVSTDKPSAKKTPSANAAAKGNAASSSNDKKVLATQLLRSSLLSSLGRVLEKSGSGITLDAVLKMGELPEGSALIAGSTIVAACLGKDWSGGRNSSDVDVYCSARAAPQVRSWLVEQANCIFNGVNDGYIDFVDIRLLYAVDTKIHHVEAWGSFAEHLREYSGGLGESEYRQRTTQWGKGASNYAIWKWMNTMSFPELGLSTDRLYDIKPKPRGGLPFDFNGYGGIDLIVAQDGLIASDLLNGFDLEICKASFDGKKFHIPDPHLTFAAKTKMETNRRAVVGSYVAHYRQPENQYFGAIEFSRNASTTISAVRRDVPNTPFYKRLDLANMLPDLYNPNARMFDHHGTFQDPMVKMKHGASIQFHNWCCKLIDRLRKYQQRGIEVVDAPTIAANFRTDQFSIIAHEMIHPNLFVSLSDENWKIISSFAAPPDIYNLSLSSVHFFREATVTTASENSAASSSNDRKVLATQLLRSSLLSSLGRVLQNSGSGITLDSVLKMGELPEGSALIAGSSIVAACLGKDWSGGRNASDVDVYCSARAAPQIRSVRNSEYRKSFIFSLHLVCSLAFINITHQWLVEEADGMFVGFNDTYIDFVSDSLLYVVDTNIHHVEHWGSVADNFADNDGYESDEAKYRSDEAKYRQKTIQWGKGTVEYANDVWKRSMQLGILGVVPINDGTHDLKPKPGGNLPFDFHGSGGIDLIVAKAGMPASSLLNGFDLEICKASFDGNKFHIPDPHLTFAGKTKMESNRRAVVGSYVTYHREPENRYSMSAIELSKLVSGTIRAVRRDVPNAPFYRLLDVAAALPDRYNPRARPWDMGGSMYDAVVQAKWAPPIQFHNWCCKLIDRLRKYQQRGIDVVDAPTIADEYRANRYSIMSHGG</sequence>
<evidence type="ECO:0000313" key="2">
    <source>
        <dbReference type="EMBL" id="KAK1740316.1"/>
    </source>
</evidence>